<dbReference type="GO" id="GO:0009252">
    <property type="term" value="P:peptidoglycan biosynthetic process"/>
    <property type="evidence" value="ECO:0007669"/>
    <property type="project" value="UniProtKB-KW"/>
</dbReference>
<keyword evidence="15" id="KW-0812">Transmembrane</keyword>
<dbReference type="InterPro" id="IPR012338">
    <property type="entry name" value="Beta-lactam/transpept-like"/>
</dbReference>
<dbReference type="GO" id="GO:0030288">
    <property type="term" value="C:outer membrane-bounded periplasmic space"/>
    <property type="evidence" value="ECO:0007669"/>
    <property type="project" value="TreeGrafter"/>
</dbReference>
<evidence type="ECO:0000256" key="14">
    <source>
        <dbReference type="SAM" id="MobiDB-lite"/>
    </source>
</evidence>
<evidence type="ECO:0000256" key="13">
    <source>
        <dbReference type="ARBA" id="ARBA00049902"/>
    </source>
</evidence>
<dbReference type="GO" id="GO:0008360">
    <property type="term" value="P:regulation of cell shape"/>
    <property type="evidence" value="ECO:0007669"/>
    <property type="project" value="UniProtKB-KW"/>
</dbReference>
<keyword evidence="8" id="KW-0133">Cell shape</keyword>
<evidence type="ECO:0000259" key="17">
    <source>
        <dbReference type="Pfam" id="PF00912"/>
    </source>
</evidence>
<sequence>MKTLFKYISSIFFSICLVLFFVVMILFARELRDVPDITQANLQDPLSSEIYDKNLNLIATVGAEKREYVSLEDIPKNITDAVLSTEDTRFYSHLGIDPIRLIKAVLVNIRSNSAQQGASTITQQVVKNSLLTSDKSLQRKIQEAYLSLKLENKYSKKDILEMYMNKIYYSDGQYGVKTAAKYFYNKELDQLTLPQVALLTGMPQQPILYNPYDYPEQAKERRDTVLYALLSNGKISEDEYNSAVNTPITEGIVSKTKEERANQHTYNPKFAAYIDQITKELKENKNFENVKDPLSMGLKIYTNLNPELQMYVQDMLDNQSYPMTPHASQAAISVLDTKSGLIEAIGGGKNYKAGGYNFAVDARVQPGSSIKPLIDYAPGIEYYGWDPQTTFSDTPYKIAGTNFYIQNWDRIYHGTVPMTRAVAWSYNIPAVRAFESVGYERVKHFAEKIGIPVTKDEPTTAIGGNVDGVSTLQMAGAFASFGNKGYYNKPSTIVKVFNANGKELVNIKSEPVKAMSEETAYLMTNVLKGVLTEDGTSPDGKIPNFDMAGKSGSSTFDDNAYYNYGIDVANSTKDSWMIGYTTDYTVAVWQGADVVDSASKALSYLQAKTTQVIMANVLKKASDNKVPAAFEKPAGIESKNGVEYAKERNKETDYMYAGSDRDAVYQAALAQKQRENRSALTSVFNSLTNSATRATTNQGTSNSSATSQANSRASANTTRAAQNNRRR</sequence>
<dbReference type="GO" id="GO:0009002">
    <property type="term" value="F:serine-type D-Ala-D-Ala carboxypeptidase activity"/>
    <property type="evidence" value="ECO:0007669"/>
    <property type="project" value="UniProtKB-EC"/>
</dbReference>
<dbReference type="SUPFAM" id="SSF56601">
    <property type="entry name" value="beta-lactamase/transpeptidase-like"/>
    <property type="match status" value="1"/>
</dbReference>
<evidence type="ECO:0000313" key="19">
    <source>
        <dbReference type="Proteomes" id="UP000004773"/>
    </source>
</evidence>
<evidence type="ECO:0000256" key="7">
    <source>
        <dbReference type="ARBA" id="ARBA00022801"/>
    </source>
</evidence>
<evidence type="ECO:0000256" key="4">
    <source>
        <dbReference type="ARBA" id="ARBA00022670"/>
    </source>
</evidence>
<proteinExistence type="inferred from homology"/>
<dbReference type="InterPro" id="IPR001460">
    <property type="entry name" value="PCN-bd_Tpept"/>
</dbReference>
<comment type="catalytic activity">
    <reaction evidence="12">
        <text>Preferential cleavage: (Ac)2-L-Lys-D-Ala-|-D-Ala. Also transpeptidation of peptidyl-alanyl moieties that are N-acyl substituents of D-alanine.</text>
        <dbReference type="EC" id="3.4.16.4"/>
    </reaction>
</comment>
<feature type="transmembrane region" description="Helical" evidence="15">
    <location>
        <begin position="7"/>
        <end position="28"/>
    </location>
</feature>
<dbReference type="GO" id="GO:0008955">
    <property type="term" value="F:peptidoglycan glycosyltransferase activity"/>
    <property type="evidence" value="ECO:0007669"/>
    <property type="project" value="UniProtKB-EC"/>
</dbReference>
<keyword evidence="15" id="KW-1133">Transmembrane helix</keyword>
<evidence type="ECO:0000256" key="15">
    <source>
        <dbReference type="SAM" id="Phobius"/>
    </source>
</evidence>
<reference evidence="18 19" key="1">
    <citation type="submission" date="2011-03" db="EMBL/GenBank/DDBJ databases">
        <title>The Genome Sequence of Gemella haemolysans M341.</title>
        <authorList>
            <consortium name="The Broad Institute Genome Sequencing Platform"/>
            <consortium name="The Broad Institute Genome Sequencing Center for Infectious Disease"/>
            <person name="Earl A."/>
            <person name="Ward D."/>
            <person name="Feldgarden M."/>
            <person name="Gevers D."/>
            <person name="Sibley C.D."/>
            <person name="Field T.R."/>
            <person name="Grinwis M."/>
            <person name="Eshaghurshan C.S."/>
            <person name="Surette M.G."/>
            <person name="Young S.K."/>
            <person name="Zeng Q."/>
            <person name="Gargeya S."/>
            <person name="Fitzgerald M."/>
            <person name="Haas B."/>
            <person name="Abouelleil A."/>
            <person name="Alvarado L."/>
            <person name="Arachchi H.M."/>
            <person name="Berlin A."/>
            <person name="Brown A."/>
            <person name="Chapman S.B."/>
            <person name="Chen Z."/>
            <person name="Dunbar C."/>
            <person name="Freedman E."/>
            <person name="Gearin G."/>
            <person name="Gellesch M."/>
            <person name="Goldberg J."/>
            <person name="Griggs A."/>
            <person name="Gujja S."/>
            <person name="Heilman E.R."/>
            <person name="Heiman D."/>
            <person name="Howarth C."/>
            <person name="Larson L."/>
            <person name="Lui A."/>
            <person name="MacDonald P.J.P."/>
            <person name="Mehta T."/>
            <person name="Montmayeur A."/>
            <person name="Murphy C."/>
            <person name="Neiman D."/>
            <person name="Pearson M."/>
            <person name="Priest M."/>
            <person name="Roberts A."/>
            <person name="Saif S."/>
            <person name="Shea T."/>
            <person name="Shenoy N."/>
            <person name="Sisk P."/>
            <person name="Stolte C."/>
            <person name="Sykes S."/>
            <person name="White J."/>
            <person name="Yandava C."/>
            <person name="Wortman J."/>
            <person name="Nusbaum C."/>
            <person name="Birren B."/>
        </authorList>
    </citation>
    <scope>NUCLEOTIDE SEQUENCE [LARGE SCALE GENOMIC DNA]</scope>
    <source>
        <strain evidence="18 19">M341</strain>
    </source>
</reference>
<feature type="domain" description="Penicillin-binding protein transpeptidase" evidence="16">
    <location>
        <begin position="331"/>
        <end position="615"/>
    </location>
</feature>
<keyword evidence="15" id="KW-0472">Membrane</keyword>
<dbReference type="FunFam" id="1.10.3810.10:FF:000001">
    <property type="entry name" value="Penicillin-binding protein 1A"/>
    <property type="match status" value="1"/>
</dbReference>
<dbReference type="RefSeq" id="WP_003146800.1">
    <property type="nucleotide sequence ID" value="NZ_GL883582.1"/>
</dbReference>
<feature type="domain" description="Glycosyl transferase family 51" evidence="17">
    <location>
        <begin position="57"/>
        <end position="228"/>
    </location>
</feature>
<dbReference type="GO" id="GO:0071555">
    <property type="term" value="P:cell wall organization"/>
    <property type="evidence" value="ECO:0007669"/>
    <property type="project" value="UniProtKB-KW"/>
</dbReference>
<evidence type="ECO:0000256" key="6">
    <source>
        <dbReference type="ARBA" id="ARBA00022679"/>
    </source>
</evidence>
<protein>
    <submittedName>
        <fullName evidence="18">Uncharacterized protein</fullName>
    </submittedName>
</protein>
<evidence type="ECO:0000256" key="1">
    <source>
        <dbReference type="ARBA" id="ARBA00007090"/>
    </source>
</evidence>
<name>A0AA87AWV8_9BACL</name>
<evidence type="ECO:0000259" key="16">
    <source>
        <dbReference type="Pfam" id="PF00905"/>
    </source>
</evidence>
<keyword evidence="3" id="KW-0121">Carboxypeptidase</keyword>
<dbReference type="Pfam" id="PF00912">
    <property type="entry name" value="Transgly"/>
    <property type="match status" value="1"/>
</dbReference>
<dbReference type="GO" id="GO:0008658">
    <property type="term" value="F:penicillin binding"/>
    <property type="evidence" value="ECO:0007669"/>
    <property type="project" value="InterPro"/>
</dbReference>
<dbReference type="NCBIfam" id="TIGR02074">
    <property type="entry name" value="PBP_1a_fam"/>
    <property type="match status" value="1"/>
</dbReference>
<evidence type="ECO:0000256" key="11">
    <source>
        <dbReference type="ARBA" id="ARBA00023316"/>
    </source>
</evidence>
<dbReference type="Gene3D" id="1.10.3810.10">
    <property type="entry name" value="Biosynthetic peptidoglycan transglycosylase-like"/>
    <property type="match status" value="1"/>
</dbReference>
<dbReference type="SUPFAM" id="SSF53955">
    <property type="entry name" value="Lysozyme-like"/>
    <property type="match status" value="1"/>
</dbReference>
<evidence type="ECO:0000256" key="3">
    <source>
        <dbReference type="ARBA" id="ARBA00022645"/>
    </source>
</evidence>
<comment type="catalytic activity">
    <reaction evidence="13">
        <text>[GlcNAc-(1-&gt;4)-Mur2Ac(oyl-L-Ala-gamma-D-Glu-L-Lys-D-Ala-D-Ala)](n)-di-trans,octa-cis-undecaprenyl diphosphate + beta-D-GlcNAc-(1-&gt;4)-Mur2Ac(oyl-L-Ala-gamma-D-Glu-L-Lys-D-Ala-D-Ala)-di-trans,octa-cis-undecaprenyl diphosphate = [GlcNAc-(1-&gt;4)-Mur2Ac(oyl-L-Ala-gamma-D-Glu-L-Lys-D-Ala-D-Ala)](n+1)-di-trans,octa-cis-undecaprenyl diphosphate + di-trans,octa-cis-undecaprenyl diphosphate + H(+)</text>
        <dbReference type="Rhea" id="RHEA:23708"/>
        <dbReference type="Rhea" id="RHEA-COMP:9602"/>
        <dbReference type="Rhea" id="RHEA-COMP:9603"/>
        <dbReference type="ChEBI" id="CHEBI:15378"/>
        <dbReference type="ChEBI" id="CHEBI:58405"/>
        <dbReference type="ChEBI" id="CHEBI:60033"/>
        <dbReference type="ChEBI" id="CHEBI:78435"/>
        <dbReference type="EC" id="2.4.99.28"/>
    </reaction>
</comment>
<keyword evidence="10" id="KW-0511">Multifunctional enzyme</keyword>
<gene>
    <name evidence="18" type="ORF">HMPREF0428_00764</name>
</gene>
<dbReference type="Pfam" id="PF00905">
    <property type="entry name" value="Transpeptidase"/>
    <property type="match status" value="1"/>
</dbReference>
<comment type="similarity">
    <text evidence="2">In the N-terminal section; belongs to the glycosyltransferase 51 family.</text>
</comment>
<comment type="caution">
    <text evidence="18">The sequence shown here is derived from an EMBL/GenBank/DDBJ whole genome shotgun (WGS) entry which is preliminary data.</text>
</comment>
<keyword evidence="6" id="KW-0808">Transferase</keyword>
<keyword evidence="5" id="KW-0328">Glycosyltransferase</keyword>
<keyword evidence="4" id="KW-0645">Protease</keyword>
<organism evidence="18 19">
    <name type="scientific">Gemella haemolysans M341</name>
    <dbReference type="NCBI Taxonomy" id="562981"/>
    <lineage>
        <taxon>Bacteria</taxon>
        <taxon>Bacillati</taxon>
        <taxon>Bacillota</taxon>
        <taxon>Bacilli</taxon>
        <taxon>Bacillales</taxon>
        <taxon>Gemellaceae</taxon>
        <taxon>Gemella</taxon>
    </lineage>
</organism>
<evidence type="ECO:0000256" key="9">
    <source>
        <dbReference type="ARBA" id="ARBA00022984"/>
    </source>
</evidence>
<keyword evidence="9" id="KW-0573">Peptidoglycan synthesis</keyword>
<evidence type="ECO:0000256" key="2">
    <source>
        <dbReference type="ARBA" id="ARBA00007739"/>
    </source>
</evidence>
<comment type="similarity">
    <text evidence="1">In the C-terminal section; belongs to the transpeptidase family.</text>
</comment>
<dbReference type="InterPro" id="IPR036950">
    <property type="entry name" value="PBP_transglycosylase"/>
</dbReference>
<dbReference type="PANTHER" id="PTHR32282:SF29">
    <property type="entry name" value="PENICILLIN-BINDING PROTEIN 1A"/>
    <property type="match status" value="1"/>
</dbReference>
<keyword evidence="7" id="KW-0378">Hydrolase</keyword>
<accession>A0AA87AWV8</accession>
<evidence type="ECO:0000256" key="12">
    <source>
        <dbReference type="ARBA" id="ARBA00034000"/>
    </source>
</evidence>
<dbReference type="GO" id="GO:0006508">
    <property type="term" value="P:proteolysis"/>
    <property type="evidence" value="ECO:0007669"/>
    <property type="project" value="UniProtKB-KW"/>
</dbReference>
<dbReference type="EMBL" id="ACRO01000008">
    <property type="protein sequence ID" value="EGF85600.1"/>
    <property type="molecule type" value="Genomic_DNA"/>
</dbReference>
<dbReference type="InterPro" id="IPR023346">
    <property type="entry name" value="Lysozyme-like_dom_sf"/>
</dbReference>
<dbReference type="Gene3D" id="3.40.710.10">
    <property type="entry name" value="DD-peptidase/beta-lactamase superfamily"/>
    <property type="match status" value="1"/>
</dbReference>
<keyword evidence="11" id="KW-0961">Cell wall biogenesis/degradation</keyword>
<evidence type="ECO:0000256" key="8">
    <source>
        <dbReference type="ARBA" id="ARBA00022960"/>
    </source>
</evidence>
<evidence type="ECO:0000256" key="5">
    <source>
        <dbReference type="ARBA" id="ARBA00022676"/>
    </source>
</evidence>
<feature type="region of interest" description="Disordered" evidence="14">
    <location>
        <begin position="690"/>
        <end position="727"/>
    </location>
</feature>
<dbReference type="InterPro" id="IPR001264">
    <property type="entry name" value="Glyco_trans_51"/>
</dbReference>
<dbReference type="AlphaFoldDB" id="A0AA87AWV8"/>
<feature type="compositionally biased region" description="Low complexity" evidence="14">
    <location>
        <begin position="694"/>
        <end position="727"/>
    </location>
</feature>
<evidence type="ECO:0000313" key="18">
    <source>
        <dbReference type="EMBL" id="EGF85600.1"/>
    </source>
</evidence>
<dbReference type="PANTHER" id="PTHR32282">
    <property type="entry name" value="BINDING PROTEIN TRANSPEPTIDASE, PUTATIVE-RELATED"/>
    <property type="match status" value="1"/>
</dbReference>
<evidence type="ECO:0000256" key="10">
    <source>
        <dbReference type="ARBA" id="ARBA00023268"/>
    </source>
</evidence>
<dbReference type="Proteomes" id="UP000004773">
    <property type="component" value="Unassembled WGS sequence"/>
</dbReference>
<dbReference type="InterPro" id="IPR050396">
    <property type="entry name" value="Glycosyltr_51/Transpeptidase"/>
</dbReference>